<dbReference type="EMBL" id="CM039434">
    <property type="protein sequence ID" value="KAI4323853.1"/>
    <property type="molecule type" value="Genomic_DNA"/>
</dbReference>
<comment type="caution">
    <text evidence="1">The sequence shown here is derived from an EMBL/GenBank/DDBJ whole genome shotgun (WGS) entry which is preliminary data.</text>
</comment>
<name>A0ACB9MJJ5_BAUVA</name>
<reference evidence="1 2" key="1">
    <citation type="journal article" date="2022" name="DNA Res.">
        <title>Chromosomal-level genome assembly of the orchid tree Bauhinia variegata (Leguminosae; Cercidoideae) supports the allotetraploid origin hypothesis of Bauhinia.</title>
        <authorList>
            <person name="Zhong Y."/>
            <person name="Chen Y."/>
            <person name="Zheng D."/>
            <person name="Pang J."/>
            <person name="Liu Y."/>
            <person name="Luo S."/>
            <person name="Meng S."/>
            <person name="Qian L."/>
            <person name="Wei D."/>
            <person name="Dai S."/>
            <person name="Zhou R."/>
        </authorList>
    </citation>
    <scope>NUCLEOTIDE SEQUENCE [LARGE SCALE GENOMIC DNA]</scope>
    <source>
        <strain evidence="1">BV-YZ2020</strain>
    </source>
</reference>
<proteinExistence type="predicted"/>
<accession>A0ACB9MJJ5</accession>
<dbReference type="Proteomes" id="UP000828941">
    <property type="component" value="Chromosome 9"/>
</dbReference>
<protein>
    <submittedName>
        <fullName evidence="1">Uncharacterized protein</fullName>
    </submittedName>
</protein>
<organism evidence="1 2">
    <name type="scientific">Bauhinia variegata</name>
    <name type="common">Purple orchid tree</name>
    <name type="synonym">Phanera variegata</name>
    <dbReference type="NCBI Taxonomy" id="167791"/>
    <lineage>
        <taxon>Eukaryota</taxon>
        <taxon>Viridiplantae</taxon>
        <taxon>Streptophyta</taxon>
        <taxon>Embryophyta</taxon>
        <taxon>Tracheophyta</taxon>
        <taxon>Spermatophyta</taxon>
        <taxon>Magnoliopsida</taxon>
        <taxon>eudicotyledons</taxon>
        <taxon>Gunneridae</taxon>
        <taxon>Pentapetalae</taxon>
        <taxon>rosids</taxon>
        <taxon>fabids</taxon>
        <taxon>Fabales</taxon>
        <taxon>Fabaceae</taxon>
        <taxon>Cercidoideae</taxon>
        <taxon>Cercideae</taxon>
        <taxon>Bauhiniinae</taxon>
        <taxon>Bauhinia</taxon>
    </lineage>
</organism>
<evidence type="ECO:0000313" key="1">
    <source>
        <dbReference type="EMBL" id="KAI4323853.1"/>
    </source>
</evidence>
<keyword evidence="2" id="KW-1185">Reference proteome</keyword>
<evidence type="ECO:0000313" key="2">
    <source>
        <dbReference type="Proteomes" id="UP000828941"/>
    </source>
</evidence>
<gene>
    <name evidence="1" type="ORF">L6164_023428</name>
</gene>
<sequence length="66" mass="7184">MFPHLVDFHSGNGSKPFRTLQDCLRVKPSGGRAAIRRDPDEVPSCSSCGESARSFFYACMTCAVVS</sequence>